<dbReference type="GO" id="GO:0004639">
    <property type="term" value="F:phosphoribosylaminoimidazolesuccinocarboxamide synthase activity"/>
    <property type="evidence" value="ECO:0007669"/>
    <property type="project" value="UniProtKB-UniRule"/>
</dbReference>
<dbReference type="UniPathway" id="UPA00074">
    <property type="reaction ID" value="UER00131"/>
</dbReference>
<dbReference type="AlphaFoldDB" id="A0A564WC69"/>
<dbReference type="PANTHER" id="PTHR43700">
    <property type="entry name" value="PHOSPHORIBOSYLAMINOIMIDAZOLE-SUCCINOCARBOXAMIDE SYNTHASE"/>
    <property type="match status" value="1"/>
</dbReference>
<accession>A0A564WC69</accession>
<evidence type="ECO:0000256" key="4">
    <source>
        <dbReference type="ARBA" id="ARBA00022741"/>
    </source>
</evidence>
<comment type="similarity">
    <text evidence="2 8">Belongs to the SAICAR synthetase family.</text>
</comment>
<keyword evidence="4 8" id="KW-0547">Nucleotide-binding</keyword>
<evidence type="ECO:0000313" key="11">
    <source>
        <dbReference type="Proteomes" id="UP000326641"/>
    </source>
</evidence>
<evidence type="ECO:0000256" key="3">
    <source>
        <dbReference type="ARBA" id="ARBA00022598"/>
    </source>
</evidence>
<dbReference type="EMBL" id="UXAT02000011">
    <property type="protein sequence ID" value="VUX46100.1"/>
    <property type="molecule type" value="Genomic_DNA"/>
</dbReference>
<keyword evidence="3 8" id="KW-0436">Ligase</keyword>
<organism evidence="10 11">
    <name type="scientific">Candidatus Defluviicoccus seviourii</name>
    <dbReference type="NCBI Taxonomy" id="2565273"/>
    <lineage>
        <taxon>Bacteria</taxon>
        <taxon>Pseudomonadati</taxon>
        <taxon>Pseudomonadota</taxon>
        <taxon>Alphaproteobacteria</taxon>
        <taxon>Rhodospirillales</taxon>
        <taxon>Rhodospirillaceae</taxon>
        <taxon>Defluviicoccus</taxon>
    </lineage>
</organism>
<evidence type="ECO:0000256" key="2">
    <source>
        <dbReference type="ARBA" id="ARBA00010190"/>
    </source>
</evidence>
<dbReference type="PANTHER" id="PTHR43700:SF1">
    <property type="entry name" value="PHOSPHORIBOSYLAMINOIMIDAZOLE-SUCCINOCARBOXAMIDE SYNTHASE"/>
    <property type="match status" value="1"/>
</dbReference>
<evidence type="ECO:0000256" key="1">
    <source>
        <dbReference type="ARBA" id="ARBA00004672"/>
    </source>
</evidence>
<gene>
    <name evidence="8 10" type="primary">purC</name>
    <name evidence="10" type="ORF">DF3PA_190066</name>
</gene>
<evidence type="ECO:0000256" key="6">
    <source>
        <dbReference type="ARBA" id="ARBA00022840"/>
    </source>
</evidence>
<evidence type="ECO:0000256" key="5">
    <source>
        <dbReference type="ARBA" id="ARBA00022755"/>
    </source>
</evidence>
<dbReference type="GO" id="GO:0006189">
    <property type="term" value="P:'de novo' IMP biosynthetic process"/>
    <property type="evidence" value="ECO:0007669"/>
    <property type="project" value="UniProtKB-UniRule"/>
</dbReference>
<feature type="domain" description="SAICAR synthetase/ADE2 N-terminal" evidence="9">
    <location>
        <begin position="38"/>
        <end position="285"/>
    </location>
</feature>
<dbReference type="InterPro" id="IPR028923">
    <property type="entry name" value="SAICAR_synt/ADE2_N"/>
</dbReference>
<comment type="pathway">
    <text evidence="1 8">Purine metabolism; IMP biosynthesis via de novo pathway; 5-amino-1-(5-phospho-D-ribosyl)imidazole-4-carboxamide from 5-amino-1-(5-phospho-D-ribosyl)imidazole-4-carboxylate: step 1/2.</text>
</comment>
<proteinExistence type="inferred from homology"/>
<keyword evidence="5 8" id="KW-0658">Purine biosynthesis</keyword>
<dbReference type="CDD" id="cd01414">
    <property type="entry name" value="SAICAR_synt_Sc"/>
    <property type="match status" value="1"/>
</dbReference>
<dbReference type="HAMAP" id="MF_00137">
    <property type="entry name" value="SAICAR_synth"/>
    <property type="match status" value="1"/>
</dbReference>
<comment type="catalytic activity">
    <reaction evidence="7 8">
        <text>5-amino-1-(5-phospho-D-ribosyl)imidazole-4-carboxylate + L-aspartate + ATP = (2S)-2-[5-amino-1-(5-phospho-beta-D-ribosyl)imidazole-4-carboxamido]succinate + ADP + phosphate + 2 H(+)</text>
        <dbReference type="Rhea" id="RHEA:22628"/>
        <dbReference type="ChEBI" id="CHEBI:15378"/>
        <dbReference type="ChEBI" id="CHEBI:29991"/>
        <dbReference type="ChEBI" id="CHEBI:30616"/>
        <dbReference type="ChEBI" id="CHEBI:43474"/>
        <dbReference type="ChEBI" id="CHEBI:58443"/>
        <dbReference type="ChEBI" id="CHEBI:77657"/>
        <dbReference type="ChEBI" id="CHEBI:456216"/>
        <dbReference type="EC" id="6.3.2.6"/>
    </reaction>
</comment>
<dbReference type="Pfam" id="PF01259">
    <property type="entry name" value="SAICAR_synt"/>
    <property type="match status" value="1"/>
</dbReference>
<dbReference type="Gene3D" id="3.30.200.20">
    <property type="entry name" value="Phosphorylase Kinase, domain 1"/>
    <property type="match status" value="1"/>
</dbReference>
<evidence type="ECO:0000256" key="7">
    <source>
        <dbReference type="ARBA" id="ARBA00048475"/>
    </source>
</evidence>
<dbReference type="GO" id="GO:0005737">
    <property type="term" value="C:cytoplasm"/>
    <property type="evidence" value="ECO:0007669"/>
    <property type="project" value="TreeGrafter"/>
</dbReference>
<dbReference type="EC" id="6.3.2.6" evidence="8"/>
<reference evidence="10" key="1">
    <citation type="submission" date="2018-11" db="EMBL/GenBank/DDBJ databases">
        <authorList>
            <person name="Onetto C."/>
        </authorList>
    </citation>
    <scope>NUCLEOTIDE SEQUENCE [LARGE SCALE GENOMIC DNA]</scope>
</reference>
<comment type="caution">
    <text evidence="10">The sequence shown here is derived from an EMBL/GenBank/DDBJ whole genome shotgun (WGS) entry which is preliminary data.</text>
</comment>
<dbReference type="SUPFAM" id="SSF56104">
    <property type="entry name" value="SAICAR synthase-like"/>
    <property type="match status" value="1"/>
</dbReference>
<dbReference type="Proteomes" id="UP000326641">
    <property type="component" value="Unassembled WGS sequence"/>
</dbReference>
<evidence type="ECO:0000313" key="10">
    <source>
        <dbReference type="EMBL" id="VUX46100.1"/>
    </source>
</evidence>
<name>A0A564WC69_9PROT</name>
<dbReference type="PROSITE" id="PS01057">
    <property type="entry name" value="SAICAR_SYNTHETASE_1"/>
    <property type="match status" value="1"/>
</dbReference>
<keyword evidence="11" id="KW-1185">Reference proteome</keyword>
<dbReference type="Gene3D" id="3.30.470.20">
    <property type="entry name" value="ATP-grasp fold, B domain"/>
    <property type="match status" value="1"/>
</dbReference>
<protein>
    <recommendedName>
        <fullName evidence="8">Phosphoribosylaminoimidazole-succinocarboxamide synthase</fullName>
        <ecNumber evidence="8">6.3.2.6</ecNumber>
    </recommendedName>
    <alternativeName>
        <fullName evidence="8">SAICAR synthetase</fullName>
    </alternativeName>
</protein>
<evidence type="ECO:0000256" key="8">
    <source>
        <dbReference type="HAMAP-Rule" id="MF_00137"/>
    </source>
</evidence>
<dbReference type="GO" id="GO:0005524">
    <property type="term" value="F:ATP binding"/>
    <property type="evidence" value="ECO:0007669"/>
    <property type="project" value="UniProtKB-KW"/>
</dbReference>
<dbReference type="PROSITE" id="PS01058">
    <property type="entry name" value="SAICAR_SYNTHETASE_2"/>
    <property type="match status" value="1"/>
</dbReference>
<evidence type="ECO:0000259" key="9">
    <source>
        <dbReference type="Pfam" id="PF01259"/>
    </source>
</evidence>
<keyword evidence="6 8" id="KW-0067">ATP-binding</keyword>
<sequence length="334" mass="37436">MSIPASLVTNNDPRRKLTEDQLARVLVDATFPELPNHSRGKVRDSYDLKDGRRLIITTDRQSAFDQILAAVPFKGQVLNATARFWFEATADIIANHALTYPDPNVMLVRRLDMLPVEVVVRDYLTGSTATSIWPMYREGRRTMYGLTLPDGLRENEQLPATILTPTTKAADGHDAPIAQEEIVASGLLGPSDWETVAAAALALFARGRAIAAERGLILVDTKYEFGRDEEGRIVLADEIHTPDSSRYWRKDSYRARMAANEPPESLDKEFLRRWIIGRCDPYAEPIPPIPVETLVEFSLRYIALYETITGQTFVPTQPELPVRARVEASIQAFA</sequence>
<dbReference type="InterPro" id="IPR018236">
    <property type="entry name" value="SAICAR_synthetase_CS"/>
</dbReference>
<dbReference type="NCBIfam" id="NF009251">
    <property type="entry name" value="PRK12607.1"/>
    <property type="match status" value="1"/>
</dbReference>